<dbReference type="GO" id="GO:0005576">
    <property type="term" value="C:extracellular region"/>
    <property type="evidence" value="ECO:0007669"/>
    <property type="project" value="UniProtKB-SubCell"/>
</dbReference>
<organism evidence="7 8">
    <name type="scientific">Arabidopsis thaliana</name>
    <name type="common">Mouse-ear cress</name>
    <dbReference type="NCBI Taxonomy" id="3702"/>
    <lineage>
        <taxon>Eukaryota</taxon>
        <taxon>Viridiplantae</taxon>
        <taxon>Streptophyta</taxon>
        <taxon>Embryophyta</taxon>
        <taxon>Tracheophyta</taxon>
        <taxon>Spermatophyta</taxon>
        <taxon>Magnoliopsida</taxon>
        <taxon>eudicotyledons</taxon>
        <taxon>Gunneridae</taxon>
        <taxon>Pentapetalae</taxon>
        <taxon>rosids</taxon>
        <taxon>malvids</taxon>
        <taxon>Brassicales</taxon>
        <taxon>Brassicaceae</taxon>
        <taxon>Camelineae</taxon>
        <taxon>Arabidopsis</taxon>
    </lineage>
</organism>
<comment type="caution">
    <text evidence="7">The sequence shown here is derived from an EMBL/GenBank/DDBJ whole genome shotgun (WGS) entry which is preliminary data.</text>
</comment>
<dbReference type="ExpressionAtlas" id="A0A178UJU3">
    <property type="expression patterns" value="baseline and differential"/>
</dbReference>
<dbReference type="InterPro" id="IPR010264">
    <property type="entry name" value="Self-incomp_S1"/>
</dbReference>
<sequence>MNHSVFVILITITYFGLNQACKKNIVEILNQLAPGQILEYHCRSEDDNLGVKQLNFNATPFVIRFHDEIPNLTRWNCIFRQGPNNSYSYDIEVYKAGPRLIPRCGQLRVWAARIDGIYFARKYNTPLVRVLSWNKN</sequence>
<evidence type="ECO:0000313" key="8">
    <source>
        <dbReference type="Proteomes" id="UP000078284"/>
    </source>
</evidence>
<dbReference type="EMBL" id="LUHQ01000005">
    <property type="protein sequence ID" value="OAO93312.1"/>
    <property type="molecule type" value="Genomic_DNA"/>
</dbReference>
<evidence type="ECO:0000256" key="2">
    <source>
        <dbReference type="ARBA" id="ARBA00005581"/>
    </source>
</evidence>
<evidence type="ECO:0000256" key="4">
    <source>
        <dbReference type="ARBA" id="ARBA00022525"/>
    </source>
</evidence>
<evidence type="ECO:0000313" key="7">
    <source>
        <dbReference type="EMBL" id="OAO93312.1"/>
    </source>
</evidence>
<dbReference type="AlphaFoldDB" id="A0A178UJU3"/>
<name>A0A178UJU3_ARATH</name>
<dbReference type="PANTHER" id="PTHR31232:SF113">
    <property type="entry name" value="S-PROTEIN HOMOLOG-RELATED"/>
    <property type="match status" value="1"/>
</dbReference>
<keyword evidence="4 6" id="KW-0964">Secreted</keyword>
<accession>A0A178UJU3</accession>
<gene>
    <name evidence="7" type="ordered locus">AXX17_At5g33960</name>
</gene>
<protein>
    <recommendedName>
        <fullName evidence="6">S-protein homolog</fullName>
    </recommendedName>
</protein>
<evidence type="ECO:0000256" key="1">
    <source>
        <dbReference type="ARBA" id="ARBA00004613"/>
    </source>
</evidence>
<feature type="chain" id="PRO_5025088656" description="S-protein homolog" evidence="6">
    <location>
        <begin position="21"/>
        <end position="136"/>
    </location>
</feature>
<evidence type="ECO:0000256" key="3">
    <source>
        <dbReference type="ARBA" id="ARBA00022471"/>
    </source>
</evidence>
<dbReference type="PANTHER" id="PTHR31232">
    <property type="match status" value="1"/>
</dbReference>
<feature type="signal peptide" evidence="6">
    <location>
        <begin position="1"/>
        <end position="20"/>
    </location>
</feature>
<proteinExistence type="inferred from homology"/>
<keyword evidence="5 6" id="KW-0732">Signal</keyword>
<evidence type="ECO:0000256" key="5">
    <source>
        <dbReference type="ARBA" id="ARBA00022729"/>
    </source>
</evidence>
<dbReference type="GO" id="GO:0060320">
    <property type="term" value="P:rejection of self pollen"/>
    <property type="evidence" value="ECO:0007669"/>
    <property type="project" value="UniProtKB-KW"/>
</dbReference>
<evidence type="ECO:0000256" key="6">
    <source>
        <dbReference type="RuleBase" id="RU367044"/>
    </source>
</evidence>
<comment type="subcellular location">
    <subcellularLocation>
        <location evidence="1 6">Secreted</location>
    </subcellularLocation>
</comment>
<comment type="similarity">
    <text evidence="2 6">Belongs to the plant self-incompatibility (S1) protein family.</text>
</comment>
<reference evidence="8" key="1">
    <citation type="journal article" date="2016" name="Proc. Natl. Acad. Sci. U.S.A.">
        <title>Chromosome-level assembly of Arabidopsis thaliana Ler reveals the extent of translocation and inversion polymorphisms.</title>
        <authorList>
            <person name="Zapata L."/>
            <person name="Ding J."/>
            <person name="Willing E.M."/>
            <person name="Hartwig B."/>
            <person name="Bezdan D."/>
            <person name="Jiao W.B."/>
            <person name="Patel V."/>
            <person name="Velikkakam James G."/>
            <person name="Koornneef M."/>
            <person name="Ossowski S."/>
            <person name="Schneeberger K."/>
        </authorList>
    </citation>
    <scope>NUCLEOTIDE SEQUENCE [LARGE SCALE GENOMIC DNA]</scope>
    <source>
        <strain evidence="8">cv. Landsberg erecta</strain>
    </source>
</reference>
<dbReference type="Pfam" id="PF05938">
    <property type="entry name" value="Self-incomp_S1"/>
    <property type="match status" value="1"/>
</dbReference>
<dbReference type="Proteomes" id="UP000078284">
    <property type="component" value="Chromosome 5"/>
</dbReference>
<keyword evidence="3 6" id="KW-0713">Self-incompatibility</keyword>